<evidence type="ECO:0000256" key="4">
    <source>
        <dbReference type="PROSITE-ProRule" id="PRU00708"/>
    </source>
</evidence>
<dbReference type="OrthoDB" id="185373at2759"/>
<dbReference type="AlphaFoldDB" id="A0A833RDD2"/>
<comment type="similarity">
    <text evidence="1">Belongs to the PPR family. P subfamily.</text>
</comment>
<dbReference type="InterPro" id="IPR002885">
    <property type="entry name" value="PPR_rpt"/>
</dbReference>
<gene>
    <name evidence="5" type="ORF">FCM35_KLT18938</name>
</gene>
<proteinExistence type="inferred from homology"/>
<dbReference type="Pfam" id="PF01535">
    <property type="entry name" value="PPR"/>
    <property type="match status" value="3"/>
</dbReference>
<evidence type="ECO:0000256" key="1">
    <source>
        <dbReference type="ARBA" id="ARBA00007626"/>
    </source>
</evidence>
<dbReference type="EMBL" id="SWLB01000007">
    <property type="protein sequence ID" value="KAF3336352.1"/>
    <property type="molecule type" value="Genomic_DNA"/>
</dbReference>
<feature type="repeat" description="PPR" evidence="4">
    <location>
        <begin position="443"/>
        <end position="477"/>
    </location>
</feature>
<dbReference type="InterPro" id="IPR011990">
    <property type="entry name" value="TPR-like_helical_dom_sf"/>
</dbReference>
<feature type="repeat" description="PPR" evidence="4">
    <location>
        <begin position="301"/>
        <end position="335"/>
    </location>
</feature>
<dbReference type="InterPro" id="IPR050667">
    <property type="entry name" value="PPR-containing_protein"/>
</dbReference>
<evidence type="ECO:0000256" key="2">
    <source>
        <dbReference type="ARBA" id="ARBA00022737"/>
    </source>
</evidence>
<sequence length="565" mass="64127">MPPLLHSICSFPSTAKSVFETKPKVCFLSLSHLTKNPTLSLKKQVCTTCATLQDENEMFPQTEITTKTKYVFLLEAYQLFQKMTNQGHKPTPSACNSLVFSLCDHGMFRKAVWIVEFMLRSGVTLLDEVCTLIIKNLITIGAYEYAIQLLDEMEHRGCTVNPNVCDTVTNSMCREAVTCRGWHFWDKLIQKGLAPTKPKIINKLLMVAYPQGGAYLTVSMLTQILLRGGEPDSRCYQAVLRAYRDDNLVNEALELFLVLPPCLKYHLITYDILLHALGQQGRWNEAEAILDDMMERGIMPDIVTYTGLIVAIANKGYAHEALEIVEQLGINGFEIGARCFNPIIMRFCSEGQLNMVHKCLKSMERWKCPSNCGTYRAIALLCNRGILDEAFQILESLRQKQGKELHSFYGKEVILYLCSKGNTLEALQILTKLEQVQVQYTPDLQTLVHVVNGLGEECFYEEAVEMFEVMDKYNVRPNIDNYNKLVLLLCKGGRIDLAINALEKMVMKGYEPTQRTYSIIIEAFGNLERKDLVGELLRELYARGKVSQQSMEKISLKFCLDNVGF</sequence>
<evidence type="ECO:0000313" key="5">
    <source>
        <dbReference type="EMBL" id="KAF3336352.1"/>
    </source>
</evidence>
<evidence type="ECO:0000256" key="3">
    <source>
        <dbReference type="ARBA" id="ARBA00022946"/>
    </source>
</evidence>
<accession>A0A833RDD2</accession>
<protein>
    <submittedName>
        <fullName evidence="5">Pentatricopeptide repeat-containing protein</fullName>
    </submittedName>
</protein>
<keyword evidence="6" id="KW-1185">Reference proteome</keyword>
<dbReference type="Pfam" id="PF13041">
    <property type="entry name" value="PPR_2"/>
    <property type="match status" value="2"/>
</dbReference>
<evidence type="ECO:0000313" key="6">
    <source>
        <dbReference type="Proteomes" id="UP000623129"/>
    </source>
</evidence>
<name>A0A833RDD2_9POAL</name>
<feature type="repeat" description="PPR" evidence="4">
    <location>
        <begin position="91"/>
        <end position="125"/>
    </location>
</feature>
<keyword evidence="3" id="KW-0809">Transit peptide</keyword>
<dbReference type="Gene3D" id="1.25.40.10">
    <property type="entry name" value="Tetratricopeptide repeat domain"/>
    <property type="match status" value="4"/>
</dbReference>
<dbReference type="NCBIfam" id="TIGR00756">
    <property type="entry name" value="PPR"/>
    <property type="match status" value="3"/>
</dbReference>
<feature type="repeat" description="PPR" evidence="4">
    <location>
        <begin position="266"/>
        <end position="300"/>
    </location>
</feature>
<feature type="repeat" description="PPR" evidence="4">
    <location>
        <begin position="478"/>
        <end position="512"/>
    </location>
</feature>
<dbReference type="PANTHER" id="PTHR47939:SF5">
    <property type="entry name" value="PENTACOTRIPEPTIDE-REPEAT REGION OF PRORP DOMAIN-CONTAINING PROTEIN"/>
    <property type="match status" value="1"/>
</dbReference>
<dbReference type="PANTHER" id="PTHR47939">
    <property type="entry name" value="MEMBRANE-ASSOCIATED SALT-INDUCIBLE PROTEIN-LIKE"/>
    <property type="match status" value="1"/>
</dbReference>
<organism evidence="5 6">
    <name type="scientific">Carex littledalei</name>
    <dbReference type="NCBI Taxonomy" id="544730"/>
    <lineage>
        <taxon>Eukaryota</taxon>
        <taxon>Viridiplantae</taxon>
        <taxon>Streptophyta</taxon>
        <taxon>Embryophyta</taxon>
        <taxon>Tracheophyta</taxon>
        <taxon>Spermatophyta</taxon>
        <taxon>Magnoliopsida</taxon>
        <taxon>Liliopsida</taxon>
        <taxon>Poales</taxon>
        <taxon>Cyperaceae</taxon>
        <taxon>Cyperoideae</taxon>
        <taxon>Cariceae</taxon>
        <taxon>Carex</taxon>
        <taxon>Carex subgen. Euthyceras</taxon>
    </lineage>
</organism>
<keyword evidence="2" id="KW-0677">Repeat</keyword>
<reference evidence="5" key="1">
    <citation type="submission" date="2020-01" db="EMBL/GenBank/DDBJ databases">
        <title>Genome sequence of Kobresia littledalei, the first chromosome-level genome in the family Cyperaceae.</title>
        <authorList>
            <person name="Qu G."/>
        </authorList>
    </citation>
    <scope>NUCLEOTIDE SEQUENCE</scope>
    <source>
        <strain evidence="5">C.B.Clarke</strain>
        <tissue evidence="5">Leaf</tissue>
    </source>
</reference>
<dbReference type="PROSITE" id="PS51375">
    <property type="entry name" value="PPR"/>
    <property type="match status" value="5"/>
</dbReference>
<comment type="caution">
    <text evidence="5">The sequence shown here is derived from an EMBL/GenBank/DDBJ whole genome shotgun (WGS) entry which is preliminary data.</text>
</comment>
<dbReference type="Proteomes" id="UP000623129">
    <property type="component" value="Unassembled WGS sequence"/>
</dbReference>